<dbReference type="GO" id="GO:0016887">
    <property type="term" value="F:ATP hydrolysis activity"/>
    <property type="evidence" value="ECO:0007669"/>
    <property type="project" value="InterPro"/>
</dbReference>
<evidence type="ECO:0000259" key="9">
    <source>
        <dbReference type="PROSITE" id="PS50893"/>
    </source>
</evidence>
<dbReference type="SUPFAM" id="SSF52540">
    <property type="entry name" value="P-loop containing nucleoside triphosphate hydrolases"/>
    <property type="match status" value="1"/>
</dbReference>
<feature type="transmembrane region" description="Helical" evidence="8">
    <location>
        <begin position="256"/>
        <end position="276"/>
    </location>
</feature>
<evidence type="ECO:0000313" key="11">
    <source>
        <dbReference type="EMBL" id="MDV2885167.1"/>
    </source>
</evidence>
<keyword evidence="2" id="KW-0813">Transport</keyword>
<feature type="transmembrane region" description="Helical" evidence="8">
    <location>
        <begin position="70"/>
        <end position="90"/>
    </location>
</feature>
<dbReference type="GO" id="GO:0005886">
    <property type="term" value="C:plasma membrane"/>
    <property type="evidence" value="ECO:0007669"/>
    <property type="project" value="UniProtKB-SubCell"/>
</dbReference>
<dbReference type="SUPFAM" id="SSF90123">
    <property type="entry name" value="ABC transporter transmembrane region"/>
    <property type="match status" value="1"/>
</dbReference>
<evidence type="ECO:0000256" key="5">
    <source>
        <dbReference type="ARBA" id="ARBA00022840"/>
    </source>
</evidence>
<dbReference type="PANTHER" id="PTHR43394:SF1">
    <property type="entry name" value="ATP-BINDING CASSETTE SUB-FAMILY B MEMBER 10, MITOCHONDRIAL"/>
    <property type="match status" value="1"/>
</dbReference>
<keyword evidence="7 8" id="KW-0472">Membrane</keyword>
<keyword evidence="3 8" id="KW-0812">Transmembrane</keyword>
<dbReference type="InterPro" id="IPR039421">
    <property type="entry name" value="Type_1_exporter"/>
</dbReference>
<dbReference type="PANTHER" id="PTHR43394">
    <property type="entry name" value="ATP-DEPENDENT PERMEASE MDL1, MITOCHONDRIAL"/>
    <property type="match status" value="1"/>
</dbReference>
<dbReference type="InterPro" id="IPR003439">
    <property type="entry name" value="ABC_transporter-like_ATP-bd"/>
</dbReference>
<dbReference type="EMBL" id="JAWJAY010000001">
    <property type="protein sequence ID" value="MDV2885167.1"/>
    <property type="molecule type" value="Genomic_DNA"/>
</dbReference>
<dbReference type="GO" id="GO:0005524">
    <property type="term" value="F:ATP binding"/>
    <property type="evidence" value="ECO:0007669"/>
    <property type="project" value="UniProtKB-KW"/>
</dbReference>
<dbReference type="RefSeq" id="WP_012959282.1">
    <property type="nucleotide sequence ID" value="NZ_CP144224.1"/>
</dbReference>
<evidence type="ECO:0000256" key="1">
    <source>
        <dbReference type="ARBA" id="ARBA00004651"/>
    </source>
</evidence>
<gene>
    <name evidence="11" type="ORF">RYX45_08235</name>
</gene>
<feature type="domain" description="ABC transmembrane type-1" evidence="10">
    <location>
        <begin position="33"/>
        <end position="317"/>
    </location>
</feature>
<dbReference type="Proteomes" id="UP001285636">
    <property type="component" value="Unassembled WGS sequence"/>
</dbReference>
<dbReference type="InterPro" id="IPR011527">
    <property type="entry name" value="ABC1_TM_dom"/>
</dbReference>
<dbReference type="Gene3D" id="1.20.1560.10">
    <property type="entry name" value="ABC transporter type 1, transmembrane domain"/>
    <property type="match status" value="1"/>
</dbReference>
<evidence type="ECO:0000256" key="2">
    <source>
        <dbReference type="ARBA" id="ARBA00022448"/>
    </source>
</evidence>
<dbReference type="PROSITE" id="PS50929">
    <property type="entry name" value="ABC_TM1F"/>
    <property type="match status" value="1"/>
</dbReference>
<evidence type="ECO:0000256" key="4">
    <source>
        <dbReference type="ARBA" id="ARBA00022741"/>
    </source>
</evidence>
<dbReference type="InterPro" id="IPR017871">
    <property type="entry name" value="ABC_transporter-like_CS"/>
</dbReference>
<accession>A0AAJ2KV83</accession>
<feature type="transmembrane region" description="Helical" evidence="8">
    <location>
        <begin position="31"/>
        <end position="50"/>
    </location>
</feature>
<keyword evidence="5" id="KW-0067">ATP-binding</keyword>
<dbReference type="InterPro" id="IPR003593">
    <property type="entry name" value="AAA+_ATPase"/>
</dbReference>
<comment type="caution">
    <text evidence="11">The sequence shown here is derived from an EMBL/GenBank/DDBJ whole genome shotgun (WGS) entry which is preliminary data.</text>
</comment>
<evidence type="ECO:0000259" key="10">
    <source>
        <dbReference type="PROSITE" id="PS50929"/>
    </source>
</evidence>
<feature type="domain" description="ABC transporter" evidence="9">
    <location>
        <begin position="351"/>
        <end position="585"/>
    </location>
</feature>
<evidence type="ECO:0000256" key="6">
    <source>
        <dbReference type="ARBA" id="ARBA00022989"/>
    </source>
</evidence>
<evidence type="ECO:0000256" key="7">
    <source>
        <dbReference type="ARBA" id="ARBA00023136"/>
    </source>
</evidence>
<dbReference type="CDD" id="cd03254">
    <property type="entry name" value="ABCC_Glucan_exporter_like"/>
    <property type="match status" value="1"/>
</dbReference>
<dbReference type="GO" id="GO:0015421">
    <property type="term" value="F:ABC-type oligopeptide transporter activity"/>
    <property type="evidence" value="ECO:0007669"/>
    <property type="project" value="TreeGrafter"/>
</dbReference>
<protein>
    <submittedName>
        <fullName evidence="11">ABC transporter transmembrane domain-containing protein</fullName>
    </submittedName>
</protein>
<keyword evidence="6 8" id="KW-1133">Transmembrane helix</keyword>
<name>A0AAJ2KV83_ALKPS</name>
<keyword evidence="4" id="KW-0547">Nucleotide-binding</keyword>
<dbReference type="PROSITE" id="PS50893">
    <property type="entry name" value="ABC_TRANSPORTER_2"/>
    <property type="match status" value="1"/>
</dbReference>
<comment type="subcellular location">
    <subcellularLocation>
        <location evidence="1">Cell membrane</location>
        <topology evidence="1">Multi-pass membrane protein</topology>
    </subcellularLocation>
</comment>
<reference evidence="11" key="1">
    <citation type="submission" date="2023-10" db="EMBL/GenBank/DDBJ databases">
        <title>Screening of Alkalihalophilus pseudofirmusBZ-TG-HK211 and Its Alleviation of Salt Stress on Rapeseed Growth.</title>
        <authorList>
            <person name="Zhao B."/>
            <person name="Guo T."/>
        </authorList>
    </citation>
    <scope>NUCLEOTIDE SEQUENCE</scope>
    <source>
        <strain evidence="11">BZ-TG-HK211</strain>
    </source>
</reference>
<dbReference type="PROSITE" id="PS00211">
    <property type="entry name" value="ABC_TRANSPORTER_1"/>
    <property type="match status" value="1"/>
</dbReference>
<dbReference type="Pfam" id="PF00005">
    <property type="entry name" value="ABC_tran"/>
    <property type="match status" value="1"/>
</dbReference>
<dbReference type="CDD" id="cd18544">
    <property type="entry name" value="ABC_6TM_TmrA_like"/>
    <property type="match status" value="1"/>
</dbReference>
<dbReference type="Gene3D" id="3.40.50.300">
    <property type="entry name" value="P-loop containing nucleotide triphosphate hydrolases"/>
    <property type="match status" value="1"/>
</dbReference>
<dbReference type="AlphaFoldDB" id="A0AAJ2KV83"/>
<evidence type="ECO:0000313" key="12">
    <source>
        <dbReference type="Proteomes" id="UP001285636"/>
    </source>
</evidence>
<feature type="transmembrane region" description="Helical" evidence="8">
    <location>
        <begin position="144"/>
        <end position="167"/>
    </location>
</feature>
<dbReference type="Pfam" id="PF00664">
    <property type="entry name" value="ABC_membrane"/>
    <property type="match status" value="1"/>
</dbReference>
<organism evidence="11 12">
    <name type="scientific">Alkalihalophilus pseudofirmus</name>
    <name type="common">Bacillus pseudofirmus</name>
    <dbReference type="NCBI Taxonomy" id="79885"/>
    <lineage>
        <taxon>Bacteria</taxon>
        <taxon>Bacillati</taxon>
        <taxon>Bacillota</taxon>
        <taxon>Bacilli</taxon>
        <taxon>Bacillales</taxon>
        <taxon>Bacillaceae</taxon>
        <taxon>Alkalihalophilus</taxon>
    </lineage>
</organism>
<sequence>MEHKDRVLTEKEQRQVLYRLLGYAKPHAKTLSIAFTLLLLATAAELMGPILVKIFIDDYLTPQVFPTNELVLLAVLYLSLHISSVFVNYFQSFLFQKVSLRIIQQLRVDVFSNVERLGLAFFDKTPAGGLISRITNDTESIKELYVTVLATFVQNIMFLIGVFVAMFYLNTTLALYCLFLIPILLGLMQLYRKWSSKFYADMSEKLSQLNAKMNESIQGMAIIQMFRQEKRLRKEFSRVNDEHLDAGMKSMKLDGLLLRPMVDLISILALILVLSYFGVTSFVSPVEIGVIYAFVNYLDRFFEPVNQMMMRLSLFQQAIVSAGRVFKLMDHQDYAPSQQGRDPHRIEQGDITFRDVTFSYDGKTDVLKNISFTVKKGETVALVGHTGSGKSSIINLLMRFYPLSKGDIIIDGKSLYNYPNEELRREVGLVLQDPFLYTGTIAHNIRLNRDSISDEQVRASAEFVQADEFIQHLPNQYDTVLAERGSTLSSGQRQLLSFARTMATNPKVLILDEATANVDTETEEAIQMALRKMQEGRTTIAIAHRLSTIKDADQILVLHQGEIVERGNHEELLEREGLYHKMYLLQKGSNEKIKLS</sequence>
<feature type="transmembrane region" description="Helical" evidence="8">
    <location>
        <begin position="173"/>
        <end position="191"/>
    </location>
</feature>
<dbReference type="FunFam" id="3.40.50.300:FF:000287">
    <property type="entry name" value="Multidrug ABC transporter ATP-binding protein"/>
    <property type="match status" value="1"/>
</dbReference>
<evidence type="ECO:0000256" key="3">
    <source>
        <dbReference type="ARBA" id="ARBA00022692"/>
    </source>
</evidence>
<dbReference type="InterPro" id="IPR036640">
    <property type="entry name" value="ABC1_TM_sf"/>
</dbReference>
<dbReference type="InterPro" id="IPR027417">
    <property type="entry name" value="P-loop_NTPase"/>
</dbReference>
<evidence type="ECO:0000256" key="8">
    <source>
        <dbReference type="SAM" id="Phobius"/>
    </source>
</evidence>
<proteinExistence type="predicted"/>
<dbReference type="SMART" id="SM00382">
    <property type="entry name" value="AAA"/>
    <property type="match status" value="1"/>
</dbReference>